<gene>
    <name evidence="1" type="ORF">FOC47_00135</name>
    <name evidence="2" type="ORF">FOC47_27380</name>
</gene>
<protein>
    <submittedName>
        <fullName evidence="2">Uncharacterized protein</fullName>
    </submittedName>
</protein>
<dbReference type="AlphaFoldDB" id="A0AAP9SA07"/>
<dbReference type="Proteomes" id="UP000501069">
    <property type="component" value="Chromosome"/>
</dbReference>
<proteinExistence type="predicted"/>
<reference evidence="2 3" key="1">
    <citation type="submission" date="2019-11" db="EMBL/GenBank/DDBJ databases">
        <title>FDA dAtabase for Regulatory Grade micrObial Sequences (FDA-ARGOS): Supporting development and validation of Infectious Disease Dx tests.</title>
        <authorList>
            <person name="Turner S."/>
            <person name="Byrd R."/>
            <person name="Tallon L."/>
            <person name="Sadzewicz L."/>
            <person name="Vavikolanu K."/>
            <person name="Mehta A."/>
            <person name="Aluvathingal J."/>
            <person name="Nadendla S."/>
            <person name="Myers T."/>
            <person name="Yan Y."/>
            <person name="Sichtig H."/>
        </authorList>
    </citation>
    <scope>NUCLEOTIDE SEQUENCE [LARGE SCALE GENOMIC DNA]</scope>
    <source>
        <strain evidence="2 3">FDAARGOS_739</strain>
    </source>
</reference>
<accession>A0AAP9SA07</accession>
<evidence type="ECO:0000313" key="1">
    <source>
        <dbReference type="EMBL" id="QIX93937.1"/>
    </source>
</evidence>
<dbReference type="EMBL" id="CP050964">
    <property type="protein sequence ID" value="QIX94175.1"/>
    <property type="molecule type" value="Genomic_DNA"/>
</dbReference>
<name>A0AAP9SA07_9FIRM</name>
<sequence length="67" mass="7733">MVNDGQGGFKTIAQYKWGEFANIPMNPDTEEIEVEWNVFPAGTHREEIWHWFEETFGVSVAEDLMGL</sequence>
<organism evidence="2 3">
    <name type="scientific">Enterocloster clostridioformis</name>
    <dbReference type="NCBI Taxonomy" id="1531"/>
    <lineage>
        <taxon>Bacteria</taxon>
        <taxon>Bacillati</taxon>
        <taxon>Bacillota</taxon>
        <taxon>Clostridia</taxon>
        <taxon>Lachnospirales</taxon>
        <taxon>Lachnospiraceae</taxon>
        <taxon>Enterocloster</taxon>
    </lineage>
</organism>
<evidence type="ECO:0000313" key="3">
    <source>
        <dbReference type="Proteomes" id="UP000501069"/>
    </source>
</evidence>
<evidence type="ECO:0000313" key="2">
    <source>
        <dbReference type="EMBL" id="QIX94175.1"/>
    </source>
</evidence>
<dbReference type="EMBL" id="CP050964">
    <property type="protein sequence ID" value="QIX93937.1"/>
    <property type="molecule type" value="Genomic_DNA"/>
</dbReference>